<evidence type="ECO:0000313" key="3">
    <source>
        <dbReference type="Proteomes" id="UP000216797"/>
    </source>
</evidence>
<dbReference type="AlphaFoldDB" id="A0A267HSD7"/>
<accession>A0A267HSD7</accession>
<feature type="transmembrane region" description="Helical" evidence="1">
    <location>
        <begin position="85"/>
        <end position="109"/>
    </location>
</feature>
<dbReference type="RefSeq" id="WP_071864849.1">
    <property type="nucleotide sequence ID" value="NZ_JBHLVQ010000025.1"/>
</dbReference>
<evidence type="ECO:0000256" key="1">
    <source>
        <dbReference type="SAM" id="Phobius"/>
    </source>
</evidence>
<organism evidence="2 3">
    <name type="scientific">Enterococcus canintestini</name>
    <dbReference type="NCBI Taxonomy" id="317010"/>
    <lineage>
        <taxon>Bacteria</taxon>
        <taxon>Bacillati</taxon>
        <taxon>Bacillota</taxon>
        <taxon>Bacilli</taxon>
        <taxon>Lactobacillales</taxon>
        <taxon>Enterococcaceae</taxon>
        <taxon>Enterococcus</taxon>
    </lineage>
</organism>
<keyword evidence="1" id="KW-1133">Transmembrane helix</keyword>
<dbReference type="EMBL" id="LHUG01000004">
    <property type="protein sequence ID" value="PAB01269.1"/>
    <property type="molecule type" value="Genomic_DNA"/>
</dbReference>
<dbReference type="Proteomes" id="UP000216797">
    <property type="component" value="Unassembled WGS sequence"/>
</dbReference>
<protein>
    <recommendedName>
        <fullName evidence="4">Integral membrane protein</fullName>
    </recommendedName>
</protein>
<keyword evidence="3" id="KW-1185">Reference proteome</keyword>
<evidence type="ECO:0008006" key="4">
    <source>
        <dbReference type="Google" id="ProtNLM"/>
    </source>
</evidence>
<comment type="caution">
    <text evidence="2">The sequence shown here is derived from an EMBL/GenBank/DDBJ whole genome shotgun (WGS) entry which is preliminary data.</text>
</comment>
<name>A0A267HSD7_9ENTE</name>
<reference evidence="2 3" key="1">
    <citation type="submission" date="2015-08" db="EMBL/GenBank/DDBJ databases">
        <title>Enterococcus genome sequence.</title>
        <authorList>
            <person name="Acedo J.Z."/>
            <person name="Vederas J.C."/>
        </authorList>
    </citation>
    <scope>NUCLEOTIDE SEQUENCE [LARGE SCALE GENOMIC DNA]</scope>
    <source>
        <strain evidence="2 3">49</strain>
    </source>
</reference>
<sequence length="118" mass="13822">MSKTFLKLPVMFFAIPFVYLSLLLDAYFHSILGFLMTLVFSFMVGFYFKACNHLILWLTGNILSTVFSVILQFQHPEWHFFYQPFNPAFLVLFLSLLYLIPQVMGIIWATSLQVHISK</sequence>
<feature type="transmembrane region" description="Helical" evidence="1">
    <location>
        <begin position="31"/>
        <end position="48"/>
    </location>
</feature>
<keyword evidence="1" id="KW-0472">Membrane</keyword>
<proteinExistence type="predicted"/>
<keyword evidence="1" id="KW-0812">Transmembrane</keyword>
<gene>
    <name evidence="2" type="ORF">AKL21_04495</name>
</gene>
<evidence type="ECO:0000313" key="2">
    <source>
        <dbReference type="EMBL" id="PAB01269.1"/>
    </source>
</evidence>
<feature type="transmembrane region" description="Helical" evidence="1">
    <location>
        <begin position="6"/>
        <end position="24"/>
    </location>
</feature>
<feature type="transmembrane region" description="Helical" evidence="1">
    <location>
        <begin position="54"/>
        <end position="73"/>
    </location>
</feature>
<dbReference type="OrthoDB" id="2185413at2"/>